<dbReference type="RefSeq" id="WP_322498402.1">
    <property type="nucleotide sequence ID" value="NZ_JARGYU010000001.1"/>
</dbReference>
<dbReference type="EMBL" id="JARGYU010000001">
    <property type="protein sequence ID" value="MDZ5760970.1"/>
    <property type="molecule type" value="Genomic_DNA"/>
</dbReference>
<feature type="domain" description="Multidrug resistance protein MdtA-like beta-barrel" evidence="6">
    <location>
        <begin position="218"/>
        <end position="303"/>
    </location>
</feature>
<dbReference type="Gene3D" id="1.10.287.470">
    <property type="entry name" value="Helix hairpin bin"/>
    <property type="match status" value="1"/>
</dbReference>
<feature type="transmembrane region" description="Helical" evidence="3">
    <location>
        <begin position="12"/>
        <end position="32"/>
    </location>
</feature>
<evidence type="ECO:0000259" key="6">
    <source>
        <dbReference type="Pfam" id="PF25944"/>
    </source>
</evidence>
<dbReference type="Pfam" id="PF25917">
    <property type="entry name" value="BSH_RND"/>
    <property type="match status" value="1"/>
</dbReference>
<evidence type="ECO:0000259" key="7">
    <source>
        <dbReference type="Pfam" id="PF25967"/>
    </source>
</evidence>
<dbReference type="Proteomes" id="UP001289135">
    <property type="component" value="Unassembled WGS sequence"/>
</dbReference>
<dbReference type="Gene3D" id="2.40.420.20">
    <property type="match status" value="1"/>
</dbReference>
<evidence type="ECO:0000256" key="1">
    <source>
        <dbReference type="ARBA" id="ARBA00004196"/>
    </source>
</evidence>
<evidence type="ECO:0000313" key="8">
    <source>
        <dbReference type="EMBL" id="MDZ5760970.1"/>
    </source>
</evidence>
<dbReference type="Pfam" id="PF25944">
    <property type="entry name" value="Beta-barrel_RND"/>
    <property type="match status" value="1"/>
</dbReference>
<gene>
    <name evidence="8" type="ORF">Lyticum_00127</name>
</gene>
<dbReference type="Pfam" id="PF25967">
    <property type="entry name" value="RND-MFP_C"/>
    <property type="match status" value="1"/>
</dbReference>
<reference evidence="8" key="1">
    <citation type="submission" date="2023-02" db="EMBL/GenBank/DDBJ databases">
        <title>Host association and intracellularity evolved multiple times independently in the Rickettsiales.</title>
        <authorList>
            <person name="Castelli M."/>
            <person name="Nardi T."/>
            <person name="Gammuto L."/>
            <person name="Bellinzona G."/>
            <person name="Sabaneyeva E."/>
            <person name="Potekhin A."/>
            <person name="Serra V."/>
            <person name="Petroni G."/>
            <person name="Sassera D."/>
        </authorList>
    </citation>
    <scope>NUCLEOTIDE SEQUENCE</scope>
    <source>
        <strain evidence="8">USBL-36I1</strain>
    </source>
</reference>
<keyword evidence="3" id="KW-0472">Membrane</keyword>
<dbReference type="PANTHER" id="PTHR30158">
    <property type="entry name" value="ACRA/E-RELATED COMPONENT OF DRUG EFFLUX TRANSPORTER"/>
    <property type="match status" value="1"/>
</dbReference>
<evidence type="ECO:0000259" key="4">
    <source>
        <dbReference type="Pfam" id="PF25876"/>
    </source>
</evidence>
<dbReference type="Gene3D" id="2.40.30.170">
    <property type="match status" value="1"/>
</dbReference>
<dbReference type="NCBIfam" id="TIGR01730">
    <property type="entry name" value="RND_mfp"/>
    <property type="match status" value="1"/>
</dbReference>
<evidence type="ECO:0000259" key="5">
    <source>
        <dbReference type="Pfam" id="PF25917"/>
    </source>
</evidence>
<dbReference type="InterPro" id="IPR058626">
    <property type="entry name" value="MdtA-like_b-barrel"/>
</dbReference>
<evidence type="ECO:0000256" key="2">
    <source>
        <dbReference type="ARBA" id="ARBA00009477"/>
    </source>
</evidence>
<keyword evidence="3" id="KW-0812">Transmembrane</keyword>
<comment type="subcellular location">
    <subcellularLocation>
        <location evidence="1">Cell envelope</location>
    </subcellularLocation>
</comment>
<accession>A0AAE4VK30</accession>
<feature type="domain" description="Multidrug resistance protein MdtA-like C-terminal permuted SH3" evidence="7">
    <location>
        <begin position="311"/>
        <end position="368"/>
    </location>
</feature>
<dbReference type="InterPro" id="IPR058624">
    <property type="entry name" value="MdtA-like_HH"/>
</dbReference>
<organism evidence="8 9">
    <name type="scientific">Lyticum sinuosum</name>
    <dbReference type="NCBI Taxonomy" id="1332059"/>
    <lineage>
        <taxon>Bacteria</taxon>
        <taxon>Pseudomonadati</taxon>
        <taxon>Pseudomonadota</taxon>
        <taxon>Alphaproteobacteria</taxon>
        <taxon>Rickettsiales</taxon>
        <taxon>Lyticum</taxon>
    </lineage>
</organism>
<sequence>MPIAQKSLKELLKNIIIAIILVFLLLVIKNLLDKKHDSNIQIPSINVTTQKIIPKDQELELIYTGRVAGYKDVDIRSQVTGELQKILYNEGELILEKQPIFVIDPVPFKENIKKAKSNLNDVTQILDFAKNNLNRSETLFSYNAISKEEFEKVKTQYQTSLSNFQKAKADLLIAEKNLTYAEIRSPITGIIGEKQYSEGNLITANSQNVLTKILQIDPVYIYFSYSDKDMSMLRDMRTKKLIDIPKNFEIDIFLENGNKFEHKGKVDYIDSKVNQDTSSIELRAVVANKNYHLLPGEFVKVSLRGIKWKEAITIPDSALLHTSNGVMVYILNNKNIAEIRPVTIGPLTKNGRIITSGLQNGDIIIKTGLIKLRPGAQVSSSDNL</sequence>
<evidence type="ECO:0000313" key="9">
    <source>
        <dbReference type="Proteomes" id="UP001289135"/>
    </source>
</evidence>
<feature type="domain" description="Multidrug resistance protein MdtA-like alpha-helical hairpin" evidence="4">
    <location>
        <begin position="113"/>
        <end position="181"/>
    </location>
</feature>
<name>A0AAE4VK30_9RICK</name>
<protein>
    <submittedName>
        <fullName evidence="8">RND family efflux transporter</fullName>
    </submittedName>
</protein>
<proteinExistence type="inferred from homology"/>
<keyword evidence="3" id="KW-1133">Transmembrane helix</keyword>
<evidence type="ECO:0000256" key="3">
    <source>
        <dbReference type="SAM" id="Phobius"/>
    </source>
</evidence>
<dbReference type="AlphaFoldDB" id="A0AAE4VK30"/>
<dbReference type="GO" id="GO:0030313">
    <property type="term" value="C:cell envelope"/>
    <property type="evidence" value="ECO:0007669"/>
    <property type="project" value="UniProtKB-SubCell"/>
</dbReference>
<dbReference type="GO" id="GO:0046677">
    <property type="term" value="P:response to antibiotic"/>
    <property type="evidence" value="ECO:0007669"/>
    <property type="project" value="TreeGrafter"/>
</dbReference>
<comment type="similarity">
    <text evidence="2">Belongs to the membrane fusion protein (MFP) (TC 8.A.1) family.</text>
</comment>
<dbReference type="GO" id="GO:0005886">
    <property type="term" value="C:plasma membrane"/>
    <property type="evidence" value="ECO:0007669"/>
    <property type="project" value="TreeGrafter"/>
</dbReference>
<dbReference type="InterPro" id="IPR058627">
    <property type="entry name" value="MdtA-like_C"/>
</dbReference>
<dbReference type="Gene3D" id="2.40.50.100">
    <property type="match status" value="1"/>
</dbReference>
<dbReference type="GO" id="GO:0022857">
    <property type="term" value="F:transmembrane transporter activity"/>
    <property type="evidence" value="ECO:0007669"/>
    <property type="project" value="InterPro"/>
</dbReference>
<dbReference type="InterPro" id="IPR006143">
    <property type="entry name" value="RND_pump_MFP"/>
</dbReference>
<dbReference type="InterPro" id="IPR058625">
    <property type="entry name" value="MdtA-like_BSH"/>
</dbReference>
<dbReference type="Pfam" id="PF25876">
    <property type="entry name" value="HH_MFP_RND"/>
    <property type="match status" value="1"/>
</dbReference>
<feature type="domain" description="Multidrug resistance protein MdtA-like barrel-sandwich hybrid" evidence="5">
    <location>
        <begin position="72"/>
        <end position="210"/>
    </location>
</feature>
<dbReference type="SUPFAM" id="SSF111369">
    <property type="entry name" value="HlyD-like secretion proteins"/>
    <property type="match status" value="1"/>
</dbReference>
<comment type="caution">
    <text evidence="8">The sequence shown here is derived from an EMBL/GenBank/DDBJ whole genome shotgun (WGS) entry which is preliminary data.</text>
</comment>
<keyword evidence="9" id="KW-1185">Reference proteome</keyword>